<reference evidence="3 5" key="2">
    <citation type="submission" date="2020-02" db="EMBL/GenBank/DDBJ databases">
        <title>The WGS of Modestobacter muralis DSM 100205.</title>
        <authorList>
            <person name="Jiang Z."/>
        </authorList>
    </citation>
    <scope>NUCLEOTIDE SEQUENCE [LARGE SCALE GENOMIC DNA]</scope>
    <source>
        <strain evidence="3 5">DSM 100205</strain>
    </source>
</reference>
<evidence type="ECO:0000313" key="2">
    <source>
        <dbReference type="EMBL" id="NEK96080.1"/>
    </source>
</evidence>
<evidence type="ECO:0000313" key="3">
    <source>
        <dbReference type="EMBL" id="NEN52968.1"/>
    </source>
</evidence>
<accession>A0A6P0HAP5</accession>
<dbReference type="RefSeq" id="WP_163612770.1">
    <property type="nucleotide sequence ID" value="NZ_JAAGWB010000057.1"/>
</dbReference>
<dbReference type="InterPro" id="IPR037523">
    <property type="entry name" value="VOC_core"/>
</dbReference>
<evidence type="ECO:0000259" key="1">
    <source>
        <dbReference type="PROSITE" id="PS51819"/>
    </source>
</evidence>
<keyword evidence="4" id="KW-1185">Reference proteome</keyword>
<name>A0A6P0HAP5_9ACTN</name>
<dbReference type="EMBL" id="JAAGWH010000055">
    <property type="protein sequence ID" value="NEK96080.1"/>
    <property type="molecule type" value="Genomic_DNA"/>
</dbReference>
<gene>
    <name evidence="3" type="ORF">G3R41_18845</name>
    <name evidence="2" type="ORF">GCU67_18195</name>
</gene>
<dbReference type="PANTHER" id="PTHR36437:SF2">
    <property type="entry name" value="GLYOXALASE_BLEOMYCIN RESISTANCE PROTEIN_DIOXYGENASE"/>
    <property type="match status" value="1"/>
</dbReference>
<dbReference type="AlphaFoldDB" id="A0A6P0HAP5"/>
<dbReference type="PANTHER" id="PTHR36437">
    <property type="entry name" value="GLYOXALASE/BLEOMYCIN RESISTANCE PROTEIN/DIOXYGENASE"/>
    <property type="match status" value="1"/>
</dbReference>
<reference evidence="2 4" key="1">
    <citation type="submission" date="2020-01" db="EMBL/GenBank/DDBJ databases">
        <title>the WGS Modestobacter muralis CPCC 204518.</title>
        <authorList>
            <person name="Jiang Z."/>
        </authorList>
    </citation>
    <scope>NUCLEOTIDE SEQUENCE [LARGE SCALE GENOMIC DNA]</scope>
    <source>
        <strain evidence="2 4">DSM 100205</strain>
    </source>
</reference>
<organism evidence="3 5">
    <name type="scientific">Modestobacter muralis</name>
    <dbReference type="NCBI Taxonomy" id="1608614"/>
    <lineage>
        <taxon>Bacteria</taxon>
        <taxon>Bacillati</taxon>
        <taxon>Actinomycetota</taxon>
        <taxon>Actinomycetes</taxon>
        <taxon>Geodermatophilales</taxon>
        <taxon>Geodermatophilaceae</taxon>
        <taxon>Modestobacter</taxon>
    </lineage>
</organism>
<dbReference type="Proteomes" id="UP000471152">
    <property type="component" value="Unassembled WGS sequence"/>
</dbReference>
<sequence>MTTTTTTTLTQLSTAMFPVRDQDAALAFYTDVLGFEVRADVRFGARGEHRWLEVAPPGSAARLALTPPTDGRPSGGAIGVDSIDVLAEHARLAARGDVDLDPAPEPFPGAPLLFALRDPDGNTVWVVGATPAA</sequence>
<dbReference type="Gene3D" id="3.10.180.10">
    <property type="entry name" value="2,3-Dihydroxybiphenyl 1,2-Dioxygenase, domain 1"/>
    <property type="match status" value="1"/>
</dbReference>
<dbReference type="EMBL" id="JAAGWB010000057">
    <property type="protein sequence ID" value="NEN52968.1"/>
    <property type="molecule type" value="Genomic_DNA"/>
</dbReference>
<dbReference type="InterPro" id="IPR029068">
    <property type="entry name" value="Glyas_Bleomycin-R_OHBP_Dase"/>
</dbReference>
<feature type="domain" description="VOC" evidence="1">
    <location>
        <begin position="11"/>
        <end position="129"/>
    </location>
</feature>
<protein>
    <submittedName>
        <fullName evidence="3">Glyoxalase</fullName>
    </submittedName>
</protein>
<evidence type="ECO:0000313" key="5">
    <source>
        <dbReference type="Proteomes" id="UP000471152"/>
    </source>
</evidence>
<dbReference type="SUPFAM" id="SSF54593">
    <property type="entry name" value="Glyoxalase/Bleomycin resistance protein/Dihydroxybiphenyl dioxygenase"/>
    <property type="match status" value="1"/>
</dbReference>
<dbReference type="Proteomes" id="UP000468828">
    <property type="component" value="Unassembled WGS sequence"/>
</dbReference>
<comment type="caution">
    <text evidence="3">The sequence shown here is derived from an EMBL/GenBank/DDBJ whole genome shotgun (WGS) entry which is preliminary data.</text>
</comment>
<dbReference type="Pfam" id="PF00903">
    <property type="entry name" value="Glyoxalase"/>
    <property type="match status" value="1"/>
</dbReference>
<dbReference type="PROSITE" id="PS51819">
    <property type="entry name" value="VOC"/>
    <property type="match status" value="1"/>
</dbReference>
<dbReference type="InterPro" id="IPR004360">
    <property type="entry name" value="Glyas_Fos-R_dOase_dom"/>
</dbReference>
<evidence type="ECO:0000313" key="4">
    <source>
        <dbReference type="Proteomes" id="UP000468828"/>
    </source>
</evidence>
<proteinExistence type="predicted"/>